<organism evidence="1 2">
    <name type="scientific">Paenibacillus oryzisoli</name>
    <dbReference type="NCBI Taxonomy" id="1850517"/>
    <lineage>
        <taxon>Bacteria</taxon>
        <taxon>Bacillati</taxon>
        <taxon>Bacillota</taxon>
        <taxon>Bacilli</taxon>
        <taxon>Bacillales</taxon>
        <taxon>Paenibacillaceae</taxon>
        <taxon>Paenibacillus</taxon>
    </lineage>
</organism>
<dbReference type="RefSeq" id="WP_068662303.1">
    <property type="nucleotide sequence ID" value="NZ_LYPB01000047.1"/>
</dbReference>
<dbReference type="OrthoDB" id="1493937at2"/>
<accession>A0A198AK26</accession>
<keyword evidence="2" id="KW-1185">Reference proteome</keyword>
<dbReference type="STRING" id="1850517.A8708_06795"/>
<evidence type="ECO:0000313" key="2">
    <source>
        <dbReference type="Proteomes" id="UP000078454"/>
    </source>
</evidence>
<dbReference type="EMBL" id="LYPB01000047">
    <property type="protein sequence ID" value="OAS21839.1"/>
    <property type="molecule type" value="Genomic_DNA"/>
</dbReference>
<gene>
    <name evidence="1" type="ORF">A8708_06795</name>
</gene>
<protein>
    <recommendedName>
        <fullName evidence="3">UDP-glucuronosyltransferase</fullName>
    </recommendedName>
</protein>
<sequence>MTNAGTSIFSLLCAGNSLGVYVPAIQLNYQLRQQNQLTEIHILENLYKDEIKARVPAIKKAFHDHFDLAKKSAKWVRDAKESLDSEKVKVLLSQWYGEKRTRFIVFTGFWIPVLEQYQKMMEPIEIRVDLLRMDAGISASYQVYKERCNVFRNIWFFSAEENKILREFTVSNQRALPYSSRDQGIVLHGGGWGIGTYREAKEMLLASHHRLTMLAYAFEEIEIHERIAYYMNDPEWSPWSHDEQGNYTFPPLGMIKHGREPIFHNQDCYPLMFDVIRSAKAIVSKPGGYSLFESFAAATPFVFLEPFAEHEVVNAEFWISQGFGIWFKQWEKEHFSDRCIEKLHENLLDARNQISQGGQYNAT</sequence>
<evidence type="ECO:0008006" key="3">
    <source>
        <dbReference type="Google" id="ProtNLM"/>
    </source>
</evidence>
<reference evidence="1 2" key="1">
    <citation type="submission" date="2016-05" db="EMBL/GenBank/DDBJ databases">
        <title>Paenibacillus sp. 1ZS3-15 nov., isolated from the rhizosphere soil.</title>
        <authorList>
            <person name="Zhang X.X."/>
            <person name="Zhang J."/>
        </authorList>
    </citation>
    <scope>NUCLEOTIDE SEQUENCE [LARGE SCALE GENOMIC DNA]</scope>
    <source>
        <strain evidence="1 2">1ZS3-15</strain>
    </source>
</reference>
<proteinExistence type="predicted"/>
<dbReference type="AlphaFoldDB" id="A0A198AK26"/>
<dbReference type="Proteomes" id="UP000078454">
    <property type="component" value="Unassembled WGS sequence"/>
</dbReference>
<comment type="caution">
    <text evidence="1">The sequence shown here is derived from an EMBL/GenBank/DDBJ whole genome shotgun (WGS) entry which is preliminary data.</text>
</comment>
<dbReference type="Gene3D" id="3.40.50.2000">
    <property type="entry name" value="Glycogen Phosphorylase B"/>
    <property type="match status" value="1"/>
</dbReference>
<evidence type="ECO:0000313" key="1">
    <source>
        <dbReference type="EMBL" id="OAS21839.1"/>
    </source>
</evidence>
<name>A0A198AK26_9BACL</name>